<dbReference type="Gene3D" id="3.40.50.720">
    <property type="entry name" value="NAD(P)-binding Rossmann-like Domain"/>
    <property type="match status" value="1"/>
</dbReference>
<feature type="domain" description="Gfo/Idh/MocA-like oxidoreductase N-terminal" evidence="2">
    <location>
        <begin position="9"/>
        <end position="132"/>
    </location>
</feature>
<dbReference type="GO" id="GO:0000166">
    <property type="term" value="F:nucleotide binding"/>
    <property type="evidence" value="ECO:0007669"/>
    <property type="project" value="InterPro"/>
</dbReference>
<organism evidence="4">
    <name type="scientific">uncultured Rubrobacteraceae bacterium</name>
    <dbReference type="NCBI Taxonomy" id="349277"/>
    <lineage>
        <taxon>Bacteria</taxon>
        <taxon>Bacillati</taxon>
        <taxon>Actinomycetota</taxon>
        <taxon>Rubrobacteria</taxon>
        <taxon>Rubrobacterales</taxon>
        <taxon>Rubrobacteraceae</taxon>
        <taxon>environmental samples</taxon>
    </lineage>
</organism>
<dbReference type="PANTHER" id="PTHR43377:SF2">
    <property type="entry name" value="BINDING ROSSMANN FOLD OXIDOREDUCTASE, PUTATIVE (AFU_ORTHOLOGUE AFUA_4G00560)-RELATED"/>
    <property type="match status" value="1"/>
</dbReference>
<reference evidence="4" key="1">
    <citation type="submission" date="2020-02" db="EMBL/GenBank/DDBJ databases">
        <authorList>
            <person name="Meier V. D."/>
        </authorList>
    </citation>
    <scope>NUCLEOTIDE SEQUENCE</scope>
    <source>
        <strain evidence="4">AVDCRST_MAG58</strain>
    </source>
</reference>
<sequence>MSDPGVVTRLAVIGLGHRAATMVASMQAVDPSVSILAVADPDTEGARRRLAMVGAHDAGALIYPSADAMLEDPADYDGVVIGTRCHLHTPMALKVASVGLPLFLEKPVAISPDELGALREAFRGREDEVAVSFPLRHTPLFSKVLEIVNSGVLGTINQIQAVNNVPYGGVYFGQWYRNHDQTGGLWLQKATHDFDCINLLAGSRPVGVAAMESRRVYGGEKPHDLRCSACDETETCPESPQNLARRGDDGGMYQDSDDRTDHWCAFSREIQNHDAGSALIMYENGIHAGYSQNFLSRRAAYRRGATVVGYEATLEFDLAQAELRLIHHRSEKVKRLRVDIEDDGHAGGDLILAESFLDLVRGRAKPNASLRDGLLSAAMCLAARESARTKTFQRV</sequence>
<evidence type="ECO:0008006" key="5">
    <source>
        <dbReference type="Google" id="ProtNLM"/>
    </source>
</evidence>
<dbReference type="SUPFAM" id="SSF55347">
    <property type="entry name" value="Glyceraldehyde-3-phosphate dehydrogenase-like, C-terminal domain"/>
    <property type="match status" value="1"/>
</dbReference>
<dbReference type="InterPro" id="IPR004104">
    <property type="entry name" value="Gfo/Idh/MocA-like_OxRdtase_C"/>
</dbReference>
<evidence type="ECO:0000259" key="2">
    <source>
        <dbReference type="Pfam" id="PF01408"/>
    </source>
</evidence>
<proteinExistence type="inferred from homology"/>
<comment type="similarity">
    <text evidence="1">Belongs to the Gfo/Idh/MocA family.</text>
</comment>
<dbReference type="AlphaFoldDB" id="A0A6J4QTC3"/>
<evidence type="ECO:0000313" key="4">
    <source>
        <dbReference type="EMBL" id="CAA9446745.1"/>
    </source>
</evidence>
<dbReference type="InterPro" id="IPR051450">
    <property type="entry name" value="Gfo/Idh/MocA_Oxidoreductases"/>
</dbReference>
<dbReference type="SUPFAM" id="SSF51735">
    <property type="entry name" value="NAD(P)-binding Rossmann-fold domains"/>
    <property type="match status" value="1"/>
</dbReference>
<protein>
    <recommendedName>
        <fullName evidence="5">GH109</fullName>
    </recommendedName>
</protein>
<dbReference type="Pfam" id="PF01408">
    <property type="entry name" value="GFO_IDH_MocA"/>
    <property type="match status" value="1"/>
</dbReference>
<evidence type="ECO:0000256" key="1">
    <source>
        <dbReference type="ARBA" id="ARBA00010928"/>
    </source>
</evidence>
<dbReference type="Gene3D" id="3.30.360.10">
    <property type="entry name" value="Dihydrodipicolinate Reductase, domain 2"/>
    <property type="match status" value="1"/>
</dbReference>
<gene>
    <name evidence="4" type="ORF">AVDCRST_MAG58-501</name>
</gene>
<accession>A0A6J4QTC3</accession>
<dbReference type="InterPro" id="IPR000683">
    <property type="entry name" value="Gfo/Idh/MocA-like_OxRdtase_N"/>
</dbReference>
<name>A0A6J4QTC3_9ACTN</name>
<dbReference type="Pfam" id="PF02894">
    <property type="entry name" value="GFO_IDH_MocA_C"/>
    <property type="match status" value="1"/>
</dbReference>
<evidence type="ECO:0000259" key="3">
    <source>
        <dbReference type="Pfam" id="PF02894"/>
    </source>
</evidence>
<dbReference type="EMBL" id="CADCVF010000011">
    <property type="protein sequence ID" value="CAA9446745.1"/>
    <property type="molecule type" value="Genomic_DNA"/>
</dbReference>
<dbReference type="PANTHER" id="PTHR43377">
    <property type="entry name" value="BILIVERDIN REDUCTASE A"/>
    <property type="match status" value="1"/>
</dbReference>
<dbReference type="InterPro" id="IPR036291">
    <property type="entry name" value="NAD(P)-bd_dom_sf"/>
</dbReference>
<feature type="domain" description="Gfo/Idh/MocA-like oxidoreductase C-terminal" evidence="3">
    <location>
        <begin position="147"/>
        <end position="391"/>
    </location>
</feature>